<dbReference type="Pfam" id="PF01458">
    <property type="entry name" value="SUFBD_core"/>
    <property type="match status" value="1"/>
</dbReference>
<gene>
    <name evidence="3" type="ordered locus">Arcpr_0364</name>
</gene>
<dbReference type="GeneID" id="8739019"/>
<reference evidence="3 4" key="1">
    <citation type="journal article" date="2010" name="Stand. Genomic Sci.">
        <title>Complete genome sequence of Archaeoglobus profundus type strain (AV18).</title>
        <authorList>
            <person name="von Jan M."/>
            <person name="Lapidus A."/>
            <person name="Del Rio T.G."/>
            <person name="Copeland A."/>
            <person name="Tice H."/>
            <person name="Cheng J.F."/>
            <person name="Lucas S."/>
            <person name="Chen F."/>
            <person name="Nolan M."/>
            <person name="Goodwin L."/>
            <person name="Han C."/>
            <person name="Pitluck S."/>
            <person name="Liolios K."/>
            <person name="Ivanova N."/>
            <person name="Mavromatis K."/>
            <person name="Ovchinnikova G."/>
            <person name="Chertkov O."/>
            <person name="Pati A."/>
            <person name="Chen A."/>
            <person name="Palaniappan K."/>
            <person name="Land M."/>
            <person name="Hauser L."/>
            <person name="Chang Y.J."/>
            <person name="Jeffries C.D."/>
            <person name="Saunders E."/>
            <person name="Brettin T."/>
            <person name="Detter J.C."/>
            <person name="Chain P."/>
            <person name="Eichinger K."/>
            <person name="Huber H."/>
            <person name="Spring S."/>
            <person name="Rohde M."/>
            <person name="Goker M."/>
            <person name="Wirth R."/>
            <person name="Woyke T."/>
            <person name="Bristow J."/>
            <person name="Eisen J.A."/>
            <person name="Markowitz V."/>
            <person name="Hugenholtz P."/>
            <person name="Kyrpides N.C."/>
            <person name="Klenk H.P."/>
        </authorList>
    </citation>
    <scope>NUCLEOTIDE SEQUENCE [LARGE SCALE GENOMIC DNA]</scope>
    <source>
        <strain evidence="4">DSM 5631 / JCM 9629 / NBRC 100127 / Av18</strain>
    </source>
</reference>
<dbReference type="KEGG" id="apo:Arcpr_0364"/>
<dbReference type="InterPro" id="IPR037284">
    <property type="entry name" value="SUF_FeS_clus_asmbl_SufBD_sf"/>
</dbReference>
<dbReference type="PANTHER" id="PTHR30508:SF1">
    <property type="entry name" value="UPF0051 PROTEIN ABCI8, CHLOROPLASTIC-RELATED"/>
    <property type="match status" value="1"/>
</dbReference>
<evidence type="ECO:0000313" key="3">
    <source>
        <dbReference type="EMBL" id="ADB57434.1"/>
    </source>
</evidence>
<dbReference type="HOGENOM" id="CLU_026231_0_1_2"/>
<dbReference type="OrthoDB" id="372168at2157"/>
<dbReference type="EMBL" id="CP001857">
    <property type="protein sequence ID" value="ADB57434.1"/>
    <property type="molecule type" value="Genomic_DNA"/>
</dbReference>
<dbReference type="GO" id="GO:0016226">
    <property type="term" value="P:iron-sulfur cluster assembly"/>
    <property type="evidence" value="ECO:0007669"/>
    <property type="project" value="InterPro"/>
</dbReference>
<protein>
    <submittedName>
        <fullName evidence="3">SufBD protein</fullName>
    </submittedName>
</protein>
<dbReference type="eggNOG" id="arCOG01715">
    <property type="taxonomic scope" value="Archaea"/>
</dbReference>
<comment type="similarity">
    <text evidence="1">Belongs to the iron-sulfur cluster assembly SufBD family.</text>
</comment>
<evidence type="ECO:0000259" key="2">
    <source>
        <dbReference type="Pfam" id="PF01458"/>
    </source>
</evidence>
<proteinExistence type="inferred from homology"/>
<keyword evidence="4" id="KW-1185">Reference proteome</keyword>
<evidence type="ECO:0000256" key="1">
    <source>
        <dbReference type="ARBA" id="ARBA00043967"/>
    </source>
</evidence>
<sequence>MPEDSLKKVGIERDPSKRSASFLMVDDKPTISFARNVEVMSTKQALEKYEWLKDYSWKLIEREEGEFDGYFIRVPKGVKVDFPVEACLYLKRVKSQKVHNIVIAEEDSELNLITGCTSERLSGLHLGISEFYVKRNAKVTFTMIHNWKKKNEVLPKTAIKVEENGTFISNYVLLSPVKYLKAYPTAYLDKNAKVVFSSVIVGFEDSEIDLGSRVYLNGEGSSAEIISRSISKGGKIVARGHIIGNAEGVKGHLECKGMILGGGIIHAIPELEARNPNVDLSHEAAIGKIAEDEIFYLMTRGLSRDEAISLIIRGFMEIDIKGLPEVLKKEIDKAIELVEKALI</sequence>
<dbReference type="SUPFAM" id="SSF101960">
    <property type="entry name" value="Stabilizer of iron transporter SufD"/>
    <property type="match status" value="1"/>
</dbReference>
<dbReference type="AlphaFoldDB" id="D2RGK9"/>
<accession>D2RGK9</accession>
<dbReference type="PaxDb" id="572546-Arcpr_0364"/>
<name>D2RGK9_ARCPA</name>
<dbReference type="InterPro" id="IPR055346">
    <property type="entry name" value="Fe-S_cluster_assembly_SufBD"/>
</dbReference>
<feature type="domain" description="SUF system FeS cluster assembly SufBD core" evidence="2">
    <location>
        <begin position="95"/>
        <end position="315"/>
    </location>
</feature>
<dbReference type="RefSeq" id="WP_012939770.1">
    <property type="nucleotide sequence ID" value="NC_013741.1"/>
</dbReference>
<dbReference type="Proteomes" id="UP000001901">
    <property type="component" value="Chromosome"/>
</dbReference>
<dbReference type="PANTHER" id="PTHR30508">
    <property type="entry name" value="FES CLUSTER ASSEMBLY PROTEIN SUF"/>
    <property type="match status" value="1"/>
</dbReference>
<dbReference type="InterPro" id="IPR000825">
    <property type="entry name" value="SUF_FeS_clus_asmbl_SufBD_core"/>
</dbReference>
<organism evidence="3 4">
    <name type="scientific">Archaeoglobus profundus (strain DSM 5631 / JCM 9629 / NBRC 100127 / Av18)</name>
    <dbReference type="NCBI Taxonomy" id="572546"/>
    <lineage>
        <taxon>Archaea</taxon>
        <taxon>Methanobacteriati</taxon>
        <taxon>Methanobacteriota</taxon>
        <taxon>Archaeoglobi</taxon>
        <taxon>Archaeoglobales</taxon>
        <taxon>Archaeoglobaceae</taxon>
        <taxon>Archaeoglobus</taxon>
    </lineage>
</organism>
<dbReference type="STRING" id="572546.Arcpr_0364"/>
<evidence type="ECO:0000313" key="4">
    <source>
        <dbReference type="Proteomes" id="UP000001901"/>
    </source>
</evidence>